<reference evidence="4" key="1">
    <citation type="journal article" date="2017" name="Proc. Natl. Acad. Sci. U.S.A.">
        <title>Simulation of Deepwater Horizon oil plume reveals substrate specialization within a complex community of hydrocarbon-degraders.</title>
        <authorList>
            <person name="Hu P."/>
            <person name="Dubinsky E.A."/>
            <person name="Probst A.J."/>
            <person name="Wang J."/>
            <person name="Sieber C.M.K."/>
            <person name="Tom L.M."/>
            <person name="Gardinali P."/>
            <person name="Banfield J.F."/>
            <person name="Atlas R.M."/>
            <person name="Andersen G.L."/>
        </authorList>
    </citation>
    <scope>NUCLEOTIDE SEQUENCE [LARGE SCALE GENOMIC DNA]</scope>
</reference>
<protein>
    <recommendedName>
        <fullName evidence="2">Methyltransferase domain-containing protein</fullName>
    </recommendedName>
</protein>
<feature type="signal peptide" evidence="1">
    <location>
        <begin position="1"/>
        <end position="17"/>
    </location>
</feature>
<accession>A0A1Y5FFA5</accession>
<dbReference type="InterPro" id="IPR029063">
    <property type="entry name" value="SAM-dependent_MTases_sf"/>
</dbReference>
<dbReference type="AlphaFoldDB" id="A0A1Y5FFA5"/>
<dbReference type="InterPro" id="IPR041698">
    <property type="entry name" value="Methyltransf_25"/>
</dbReference>
<evidence type="ECO:0000313" key="4">
    <source>
        <dbReference type="Proteomes" id="UP000196531"/>
    </source>
</evidence>
<keyword evidence="1" id="KW-0732">Signal</keyword>
<dbReference type="PANTHER" id="PTHR43464">
    <property type="entry name" value="METHYLTRANSFERASE"/>
    <property type="match status" value="1"/>
</dbReference>
<feature type="domain" description="Methyltransferase" evidence="2">
    <location>
        <begin position="74"/>
        <end position="161"/>
    </location>
</feature>
<gene>
    <name evidence="3" type="ORF">A9Q84_05690</name>
</gene>
<evidence type="ECO:0000259" key="2">
    <source>
        <dbReference type="Pfam" id="PF13649"/>
    </source>
</evidence>
<dbReference type="SUPFAM" id="SSF53335">
    <property type="entry name" value="S-adenosyl-L-methionine-dependent methyltransferases"/>
    <property type="match status" value="1"/>
</dbReference>
<evidence type="ECO:0000313" key="3">
    <source>
        <dbReference type="EMBL" id="OUR98904.1"/>
    </source>
</evidence>
<dbReference type="GO" id="GO:0008168">
    <property type="term" value="F:methyltransferase activity"/>
    <property type="evidence" value="ECO:0007669"/>
    <property type="project" value="TreeGrafter"/>
</dbReference>
<proteinExistence type="predicted"/>
<comment type="caution">
    <text evidence="3">The sequence shown here is derived from an EMBL/GenBank/DDBJ whole genome shotgun (WGS) entry which is preliminary data.</text>
</comment>
<sequence>MYKIIAILFLFSLNSFARQAISGNRYQLLSGVRKDKESQTFWDKKFSGDEYLYGKAPAKFLSENYSYIPLAAKVLDVGMGEGRNAVFLARKGYNITGVDISAVAVRKSRRLAAEYGIRINTVVSSMEDFKAKRASYDAILVFYYVDRKLNRKLIQWLKPGGLLIYESHTKRQKKVPGNEKYEDKYLLKERELLGMFPGLRVLKYEEPLHLGEYTSSIILQKPPR</sequence>
<dbReference type="CDD" id="cd02440">
    <property type="entry name" value="AdoMet_MTases"/>
    <property type="match status" value="1"/>
</dbReference>
<dbReference type="Pfam" id="PF13649">
    <property type="entry name" value="Methyltransf_25"/>
    <property type="match status" value="1"/>
</dbReference>
<name>A0A1Y5FFA5_9BACT</name>
<feature type="chain" id="PRO_5012283060" description="Methyltransferase domain-containing protein" evidence="1">
    <location>
        <begin position="18"/>
        <end position="224"/>
    </location>
</feature>
<organism evidence="3 4">
    <name type="scientific">Halobacteriovorax marinus</name>
    <dbReference type="NCBI Taxonomy" id="97084"/>
    <lineage>
        <taxon>Bacteria</taxon>
        <taxon>Pseudomonadati</taxon>
        <taxon>Bdellovibrionota</taxon>
        <taxon>Bacteriovoracia</taxon>
        <taxon>Bacteriovoracales</taxon>
        <taxon>Halobacteriovoraceae</taxon>
        <taxon>Halobacteriovorax</taxon>
    </lineage>
</organism>
<dbReference type="Proteomes" id="UP000196531">
    <property type="component" value="Unassembled WGS sequence"/>
</dbReference>
<dbReference type="EMBL" id="MAAO01000004">
    <property type="protein sequence ID" value="OUR98904.1"/>
    <property type="molecule type" value="Genomic_DNA"/>
</dbReference>
<dbReference type="Gene3D" id="3.40.50.150">
    <property type="entry name" value="Vaccinia Virus protein VP39"/>
    <property type="match status" value="1"/>
</dbReference>
<evidence type="ECO:0000256" key="1">
    <source>
        <dbReference type="SAM" id="SignalP"/>
    </source>
</evidence>